<proteinExistence type="predicted"/>
<dbReference type="EMBL" id="AQFT01000124">
    <property type="protein sequence ID" value="EMZ22163.1"/>
    <property type="molecule type" value="Genomic_DNA"/>
</dbReference>
<organism evidence="2 3">
    <name type="scientific">Eubacterium plexicaudatum ASF492</name>
    <dbReference type="NCBI Taxonomy" id="1235802"/>
    <lineage>
        <taxon>Bacteria</taxon>
        <taxon>Bacillati</taxon>
        <taxon>Bacillota</taxon>
        <taxon>Clostridia</taxon>
        <taxon>Eubacteriales</taxon>
        <taxon>Eubacteriaceae</taxon>
        <taxon>Eubacterium</taxon>
    </lineage>
</organism>
<dbReference type="PATRIC" id="fig|1235802.3.peg.4516"/>
<comment type="caution">
    <text evidence="2">The sequence shown here is derived from an EMBL/GenBank/DDBJ whole genome shotgun (WGS) entry which is preliminary data.</text>
</comment>
<evidence type="ECO:0000313" key="3">
    <source>
        <dbReference type="Proteomes" id="UP000012589"/>
    </source>
</evidence>
<dbReference type="Proteomes" id="UP000012589">
    <property type="component" value="Unassembled WGS sequence"/>
</dbReference>
<dbReference type="eggNOG" id="COG5421">
    <property type="taxonomic scope" value="Bacteria"/>
</dbReference>
<feature type="region of interest" description="Disordered" evidence="1">
    <location>
        <begin position="1"/>
        <end position="22"/>
    </location>
</feature>
<dbReference type="HOGENOM" id="CLU_2219148_0_0_9"/>
<dbReference type="AlphaFoldDB" id="N2A6U8"/>
<sequence>MAWAKEQEDEDKKYGKSKEHHPNPIIQMGLFTDWDGIPLAFSLFPGNSNEQTSLKPLERKILQEFGRDKFICCNDAGLGSEANREFLRTLKGMNFADVEDRRFMPL</sequence>
<evidence type="ECO:0008006" key="4">
    <source>
        <dbReference type="Google" id="ProtNLM"/>
    </source>
</evidence>
<gene>
    <name evidence="2" type="ORF">C823_04251</name>
</gene>
<evidence type="ECO:0000256" key="1">
    <source>
        <dbReference type="SAM" id="MobiDB-lite"/>
    </source>
</evidence>
<name>N2A6U8_9FIRM</name>
<accession>N2A6U8</accession>
<reference evidence="2 3" key="1">
    <citation type="journal article" date="2014" name="Genome Announc.">
        <title>Draft genome sequences of the altered schaedler flora, a defined bacterial community from gnotobiotic mice.</title>
        <authorList>
            <person name="Wannemuehler M.J."/>
            <person name="Overstreet A.M."/>
            <person name="Ward D.V."/>
            <person name="Phillips G.J."/>
        </authorList>
    </citation>
    <scope>NUCLEOTIDE SEQUENCE [LARGE SCALE GENOMIC DNA]</scope>
    <source>
        <strain evidence="2 3">ASF492</strain>
    </source>
</reference>
<keyword evidence="3" id="KW-1185">Reference proteome</keyword>
<feature type="compositionally biased region" description="Basic and acidic residues" evidence="1">
    <location>
        <begin position="10"/>
        <end position="22"/>
    </location>
</feature>
<protein>
    <recommendedName>
        <fullName evidence="4">Transposase IS4-like domain-containing protein</fullName>
    </recommendedName>
</protein>
<evidence type="ECO:0000313" key="2">
    <source>
        <dbReference type="EMBL" id="EMZ22163.1"/>
    </source>
</evidence>
<dbReference type="STRING" id="1235802.C823_04251"/>